<dbReference type="Proteomes" id="UP000789570">
    <property type="component" value="Unassembled WGS sequence"/>
</dbReference>
<keyword evidence="4 6" id="KW-1133">Transmembrane helix</keyword>
<keyword evidence="3 6" id="KW-0812">Transmembrane</keyword>
<dbReference type="OrthoDB" id="10267969at2759"/>
<comment type="subcellular location">
    <subcellularLocation>
        <location evidence="1">Membrane</location>
        <topology evidence="1">Multi-pass membrane protein</topology>
    </subcellularLocation>
</comment>
<evidence type="ECO:0000256" key="3">
    <source>
        <dbReference type="ARBA" id="ARBA00022692"/>
    </source>
</evidence>
<feature type="transmembrane region" description="Helical" evidence="6">
    <location>
        <begin position="188"/>
        <end position="205"/>
    </location>
</feature>
<keyword evidence="5 6" id="KW-0472">Membrane</keyword>
<comment type="similarity">
    <text evidence="2 6">Belongs to the peroxisomal membrane protein PXMP2/4 family.</text>
</comment>
<feature type="transmembrane region" description="Helical" evidence="6">
    <location>
        <begin position="22"/>
        <end position="44"/>
    </location>
</feature>
<dbReference type="GO" id="GO:0005739">
    <property type="term" value="C:mitochondrion"/>
    <property type="evidence" value="ECO:0007669"/>
    <property type="project" value="TreeGrafter"/>
</dbReference>
<sequence length="211" mass="24209">MAHIFVLANRFYSTKFQSHPSITLAFTNAGLAATSDILAQLITLHRPPKSQSETSYQPFDFIRLGRFTTYGFSIAPIIHTWFTFLDKRFPFNNNDIRPSSSQKRLFNKKNLIGQNQMVLKRVLLDQIGFAPFGLFLFFGSIGILEGKDFKGIKQKFEEAYLPALKTNYTVWPLVQFVNFKFLPLRYRVPFVSSVGVLWTAYLSLLNSTTTN</sequence>
<dbReference type="Pfam" id="PF04117">
    <property type="entry name" value="Mpv17_PMP22"/>
    <property type="match status" value="1"/>
</dbReference>
<gene>
    <name evidence="7" type="ORF">FCALED_LOCUS199</name>
</gene>
<reference evidence="7" key="1">
    <citation type="submission" date="2021-06" db="EMBL/GenBank/DDBJ databases">
        <authorList>
            <person name="Kallberg Y."/>
            <person name="Tangrot J."/>
            <person name="Rosling A."/>
        </authorList>
    </citation>
    <scope>NUCLEOTIDE SEQUENCE</scope>
    <source>
        <strain evidence="7">UK204</strain>
    </source>
</reference>
<dbReference type="AlphaFoldDB" id="A0A9N8V4R1"/>
<evidence type="ECO:0000256" key="1">
    <source>
        <dbReference type="ARBA" id="ARBA00004141"/>
    </source>
</evidence>
<evidence type="ECO:0000256" key="6">
    <source>
        <dbReference type="RuleBase" id="RU363053"/>
    </source>
</evidence>
<feature type="transmembrane region" description="Helical" evidence="6">
    <location>
        <begin position="64"/>
        <end position="84"/>
    </location>
</feature>
<keyword evidence="8" id="KW-1185">Reference proteome</keyword>
<dbReference type="InterPro" id="IPR007248">
    <property type="entry name" value="Mpv17_PMP22"/>
</dbReference>
<accession>A0A9N8V4R1</accession>
<evidence type="ECO:0000313" key="7">
    <source>
        <dbReference type="EMBL" id="CAG8437093.1"/>
    </source>
</evidence>
<dbReference type="EMBL" id="CAJVPQ010000015">
    <property type="protein sequence ID" value="CAG8437093.1"/>
    <property type="molecule type" value="Genomic_DNA"/>
</dbReference>
<organism evidence="7 8">
    <name type="scientific">Funneliformis caledonium</name>
    <dbReference type="NCBI Taxonomy" id="1117310"/>
    <lineage>
        <taxon>Eukaryota</taxon>
        <taxon>Fungi</taxon>
        <taxon>Fungi incertae sedis</taxon>
        <taxon>Mucoromycota</taxon>
        <taxon>Glomeromycotina</taxon>
        <taxon>Glomeromycetes</taxon>
        <taxon>Glomerales</taxon>
        <taxon>Glomeraceae</taxon>
        <taxon>Funneliformis</taxon>
    </lineage>
</organism>
<evidence type="ECO:0000313" key="8">
    <source>
        <dbReference type="Proteomes" id="UP000789570"/>
    </source>
</evidence>
<protein>
    <submittedName>
        <fullName evidence="7">2388_t:CDS:1</fullName>
    </submittedName>
</protein>
<evidence type="ECO:0000256" key="2">
    <source>
        <dbReference type="ARBA" id="ARBA00006824"/>
    </source>
</evidence>
<feature type="transmembrane region" description="Helical" evidence="6">
    <location>
        <begin position="127"/>
        <end position="144"/>
    </location>
</feature>
<dbReference type="PANTHER" id="PTHR11266:SF50">
    <property type="entry name" value="VACUOLAR MEMBRANE PROTEIN YOR292C"/>
    <property type="match status" value="1"/>
</dbReference>
<name>A0A9N8V4R1_9GLOM</name>
<proteinExistence type="inferred from homology"/>
<comment type="caution">
    <text evidence="7">The sequence shown here is derived from an EMBL/GenBank/DDBJ whole genome shotgun (WGS) entry which is preliminary data.</text>
</comment>
<dbReference type="GO" id="GO:0016020">
    <property type="term" value="C:membrane"/>
    <property type="evidence" value="ECO:0007669"/>
    <property type="project" value="UniProtKB-SubCell"/>
</dbReference>
<dbReference type="PANTHER" id="PTHR11266">
    <property type="entry name" value="PEROXISOMAL MEMBRANE PROTEIN 2, PXMP2 MPV17"/>
    <property type="match status" value="1"/>
</dbReference>
<evidence type="ECO:0000256" key="4">
    <source>
        <dbReference type="ARBA" id="ARBA00022989"/>
    </source>
</evidence>
<evidence type="ECO:0000256" key="5">
    <source>
        <dbReference type="ARBA" id="ARBA00023136"/>
    </source>
</evidence>